<evidence type="ECO:0000256" key="1">
    <source>
        <dbReference type="ARBA" id="ARBA00004651"/>
    </source>
</evidence>
<sequence length="238" mass="25523">MPASSYRSTYWQGFREGLPFLFVITPFGLLFGVVATEAGLNLFETLTFSVVVIAGAAQFTALQLMTENAPTLIVLASALAVNLRMAMYSASLTPHIGAAPLWKRALIAYFTVDQSYACSIVAYENNPDWTLSQKVTYFMGTVTPVCPMWYVSTLVGALIGTAIPSELALDFAIPITFIAIIAPSLRTRAHQAAALAAVVLSLLFSFLPYNLGVLVAGLGAMITGAQVELWTERKKGAA</sequence>
<dbReference type="Pfam" id="PF03591">
    <property type="entry name" value="AzlC"/>
    <property type="match status" value="1"/>
</dbReference>
<comment type="similarity">
    <text evidence="2">Belongs to the AzlC family.</text>
</comment>
<gene>
    <name evidence="9" type="ORF">IT775_06395</name>
</gene>
<dbReference type="PANTHER" id="PTHR34979:SF1">
    <property type="entry name" value="INNER MEMBRANE PROTEIN YGAZ"/>
    <property type="match status" value="1"/>
</dbReference>
<dbReference type="Proteomes" id="UP001195941">
    <property type="component" value="Unassembled WGS sequence"/>
</dbReference>
<protein>
    <submittedName>
        <fullName evidence="9">AzlC family ABC transporter permease</fullName>
    </submittedName>
</protein>
<evidence type="ECO:0000313" key="9">
    <source>
        <dbReference type="EMBL" id="MBR9650748.1"/>
    </source>
</evidence>
<evidence type="ECO:0000313" key="10">
    <source>
        <dbReference type="Proteomes" id="UP001195941"/>
    </source>
</evidence>
<evidence type="ECO:0000256" key="7">
    <source>
        <dbReference type="ARBA" id="ARBA00023136"/>
    </source>
</evidence>
<dbReference type="RefSeq" id="WP_212700263.1">
    <property type="nucleotide sequence ID" value="NZ_JADMKU010000004.1"/>
</dbReference>
<keyword evidence="10" id="KW-1185">Reference proteome</keyword>
<dbReference type="InterPro" id="IPR011606">
    <property type="entry name" value="Brnchd-chn_aa_trnsp_permease"/>
</dbReference>
<accession>A0ABS5HQ74</accession>
<reference evidence="9 10" key="1">
    <citation type="journal article" date="2021" name="Arch. Microbiol.">
        <title>Thalassobius aquimarinus sp. nov., isolated from the Sea of Japan seashore.</title>
        <authorList>
            <person name="Kurilenko V.V."/>
            <person name="Romanenko L.A."/>
            <person name="Chernysheva N.Y."/>
            <person name="Velansky P.V."/>
            <person name="Tekutyeva L.A."/>
            <person name="Isaeva M.P."/>
            <person name="Mikhailov V.V."/>
        </authorList>
    </citation>
    <scope>NUCLEOTIDE SEQUENCE [LARGE SCALE GENOMIC DNA]</scope>
    <source>
        <strain evidence="9 10">KMM 8518</strain>
    </source>
</reference>
<dbReference type="EMBL" id="JADMKU010000004">
    <property type="protein sequence ID" value="MBR9650748.1"/>
    <property type="molecule type" value="Genomic_DNA"/>
</dbReference>
<keyword evidence="6 8" id="KW-1133">Transmembrane helix</keyword>
<evidence type="ECO:0000256" key="8">
    <source>
        <dbReference type="SAM" id="Phobius"/>
    </source>
</evidence>
<keyword evidence="4" id="KW-1003">Cell membrane</keyword>
<proteinExistence type="inferred from homology"/>
<comment type="caution">
    <text evidence="9">The sequence shown here is derived from an EMBL/GenBank/DDBJ whole genome shotgun (WGS) entry which is preliminary data.</text>
</comment>
<comment type="subcellular location">
    <subcellularLocation>
        <location evidence="1">Cell membrane</location>
        <topology evidence="1">Multi-pass membrane protein</topology>
    </subcellularLocation>
</comment>
<keyword evidence="3" id="KW-0813">Transport</keyword>
<evidence type="ECO:0000256" key="4">
    <source>
        <dbReference type="ARBA" id="ARBA00022475"/>
    </source>
</evidence>
<keyword evidence="5 8" id="KW-0812">Transmembrane</keyword>
<keyword evidence="7 8" id="KW-0472">Membrane</keyword>
<organism evidence="9 10">
    <name type="scientific">Thalassovita aquimarina</name>
    <dbReference type="NCBI Taxonomy" id="2785917"/>
    <lineage>
        <taxon>Bacteria</taxon>
        <taxon>Pseudomonadati</taxon>
        <taxon>Pseudomonadota</taxon>
        <taxon>Alphaproteobacteria</taxon>
        <taxon>Rhodobacterales</taxon>
        <taxon>Roseobacteraceae</taxon>
        <taxon>Thalassovita</taxon>
    </lineage>
</organism>
<feature type="transmembrane region" description="Helical" evidence="8">
    <location>
        <begin position="20"/>
        <end position="40"/>
    </location>
</feature>
<feature type="transmembrane region" description="Helical" evidence="8">
    <location>
        <begin position="135"/>
        <end position="160"/>
    </location>
</feature>
<feature type="transmembrane region" description="Helical" evidence="8">
    <location>
        <begin position="167"/>
        <end position="186"/>
    </location>
</feature>
<evidence type="ECO:0000256" key="3">
    <source>
        <dbReference type="ARBA" id="ARBA00022448"/>
    </source>
</evidence>
<evidence type="ECO:0000256" key="5">
    <source>
        <dbReference type="ARBA" id="ARBA00022692"/>
    </source>
</evidence>
<evidence type="ECO:0000256" key="2">
    <source>
        <dbReference type="ARBA" id="ARBA00010735"/>
    </source>
</evidence>
<dbReference type="PANTHER" id="PTHR34979">
    <property type="entry name" value="INNER MEMBRANE PROTEIN YGAZ"/>
    <property type="match status" value="1"/>
</dbReference>
<evidence type="ECO:0000256" key="6">
    <source>
        <dbReference type="ARBA" id="ARBA00022989"/>
    </source>
</evidence>
<name>A0ABS5HQ74_9RHOB</name>
<feature type="transmembrane region" description="Helical" evidence="8">
    <location>
        <begin position="192"/>
        <end position="225"/>
    </location>
</feature>